<keyword evidence="2" id="KW-1185">Reference proteome</keyword>
<dbReference type="Proteomes" id="UP000054279">
    <property type="component" value="Unassembled WGS sequence"/>
</dbReference>
<protein>
    <submittedName>
        <fullName evidence="1">Uncharacterized protein</fullName>
    </submittedName>
</protein>
<accession>A0A0C9UB90</accession>
<sequence>MSQSFEISSSGKHNPQAQQNLDTIQRISGYISGRVLLAIAASASSILDVGVATVDNEISAVSVRALSRANVLDFFNDGGLSVTATQTALNVGTVAWAESSLNGKFSFTINSPLHEDYIYITPLPQVLPSTMRLRWISDMIRLQPSSQWIPPIMPPGFGVTALPPGTPVDGNLYRYTHASGFKIKDPFEMEFPK</sequence>
<evidence type="ECO:0000313" key="1">
    <source>
        <dbReference type="EMBL" id="KIJ40403.1"/>
    </source>
</evidence>
<name>A0A0C9UB90_SPHS4</name>
<dbReference type="EMBL" id="KN837144">
    <property type="protein sequence ID" value="KIJ40403.1"/>
    <property type="molecule type" value="Genomic_DNA"/>
</dbReference>
<evidence type="ECO:0000313" key="2">
    <source>
        <dbReference type="Proteomes" id="UP000054279"/>
    </source>
</evidence>
<reference evidence="1 2" key="1">
    <citation type="submission" date="2014-06" db="EMBL/GenBank/DDBJ databases">
        <title>Evolutionary Origins and Diversification of the Mycorrhizal Mutualists.</title>
        <authorList>
            <consortium name="DOE Joint Genome Institute"/>
            <consortium name="Mycorrhizal Genomics Consortium"/>
            <person name="Kohler A."/>
            <person name="Kuo A."/>
            <person name="Nagy L.G."/>
            <person name="Floudas D."/>
            <person name="Copeland A."/>
            <person name="Barry K.W."/>
            <person name="Cichocki N."/>
            <person name="Veneault-Fourrey C."/>
            <person name="LaButti K."/>
            <person name="Lindquist E.A."/>
            <person name="Lipzen A."/>
            <person name="Lundell T."/>
            <person name="Morin E."/>
            <person name="Murat C."/>
            <person name="Riley R."/>
            <person name="Ohm R."/>
            <person name="Sun H."/>
            <person name="Tunlid A."/>
            <person name="Henrissat B."/>
            <person name="Grigoriev I.V."/>
            <person name="Hibbett D.S."/>
            <person name="Martin F."/>
        </authorList>
    </citation>
    <scope>NUCLEOTIDE SEQUENCE [LARGE SCALE GENOMIC DNA]</scope>
    <source>
        <strain evidence="1 2">SS14</strain>
    </source>
</reference>
<dbReference type="AlphaFoldDB" id="A0A0C9UB90"/>
<dbReference type="HOGENOM" id="CLU_1409635_0_0_1"/>
<proteinExistence type="predicted"/>
<gene>
    <name evidence="1" type="ORF">M422DRAFT_256635</name>
</gene>
<organism evidence="1 2">
    <name type="scientific">Sphaerobolus stellatus (strain SS14)</name>
    <dbReference type="NCBI Taxonomy" id="990650"/>
    <lineage>
        <taxon>Eukaryota</taxon>
        <taxon>Fungi</taxon>
        <taxon>Dikarya</taxon>
        <taxon>Basidiomycota</taxon>
        <taxon>Agaricomycotina</taxon>
        <taxon>Agaricomycetes</taxon>
        <taxon>Phallomycetidae</taxon>
        <taxon>Geastrales</taxon>
        <taxon>Sphaerobolaceae</taxon>
        <taxon>Sphaerobolus</taxon>
    </lineage>
</organism>